<evidence type="ECO:0000313" key="2">
    <source>
        <dbReference type="EMBL" id="RLQ94748.1"/>
    </source>
</evidence>
<feature type="transmembrane region" description="Helical" evidence="1">
    <location>
        <begin position="21"/>
        <end position="42"/>
    </location>
</feature>
<dbReference type="SUPFAM" id="SSF143842">
    <property type="entry name" value="YwmB-like"/>
    <property type="match status" value="1"/>
</dbReference>
<protein>
    <recommendedName>
        <fullName evidence="4">YwmB family TATA-box binding protein</fullName>
    </recommendedName>
</protein>
<evidence type="ECO:0000256" key="1">
    <source>
        <dbReference type="SAM" id="Phobius"/>
    </source>
</evidence>
<gene>
    <name evidence="2" type="ORF">D9X91_12190</name>
</gene>
<name>A0A3L7JV44_9BACI</name>
<evidence type="ECO:0008006" key="4">
    <source>
        <dbReference type="Google" id="ProtNLM"/>
    </source>
</evidence>
<dbReference type="Proteomes" id="UP000276770">
    <property type="component" value="Unassembled WGS sequence"/>
</dbReference>
<reference evidence="2 3" key="1">
    <citation type="submission" date="2018-10" db="EMBL/GenBank/DDBJ databases">
        <title>Falsibacillus sp. genome draft.</title>
        <authorList>
            <person name="Shi S."/>
        </authorList>
    </citation>
    <scope>NUCLEOTIDE SEQUENCE [LARGE SCALE GENOMIC DNA]</scope>
    <source>
        <strain evidence="2 3">GY 10110</strain>
    </source>
</reference>
<dbReference type="Gene3D" id="3.30.2030.10">
    <property type="entry name" value="YwmB-like"/>
    <property type="match status" value="1"/>
</dbReference>
<evidence type="ECO:0000313" key="3">
    <source>
        <dbReference type="Proteomes" id="UP000276770"/>
    </source>
</evidence>
<dbReference type="EMBL" id="RCVZ01000008">
    <property type="protein sequence ID" value="RLQ94748.1"/>
    <property type="molecule type" value="Genomic_DNA"/>
</dbReference>
<keyword evidence="1" id="KW-0472">Membrane</keyword>
<comment type="caution">
    <text evidence="2">The sequence shown here is derived from an EMBL/GenBank/DDBJ whole genome shotgun (WGS) entry which is preliminary data.</text>
</comment>
<dbReference type="InterPro" id="IPR036209">
    <property type="entry name" value="YwmB-like_sf"/>
</dbReference>
<proteinExistence type="predicted"/>
<keyword evidence="1" id="KW-1133">Transmembrane helix</keyword>
<dbReference type="Pfam" id="PF08680">
    <property type="entry name" value="DUF1779"/>
    <property type="match status" value="1"/>
</dbReference>
<dbReference type="InterPro" id="IPR014794">
    <property type="entry name" value="DUF1779"/>
</dbReference>
<organism evidence="2 3">
    <name type="scientific">Falsibacillus albus</name>
    <dbReference type="NCBI Taxonomy" id="2478915"/>
    <lineage>
        <taxon>Bacteria</taxon>
        <taxon>Bacillati</taxon>
        <taxon>Bacillota</taxon>
        <taxon>Bacilli</taxon>
        <taxon>Bacillales</taxon>
        <taxon>Bacillaceae</taxon>
        <taxon>Falsibacillus</taxon>
    </lineage>
</organism>
<keyword evidence="1" id="KW-0812">Transmembrane</keyword>
<accession>A0A3L7JV44</accession>
<dbReference type="AlphaFoldDB" id="A0A3L7JV44"/>
<dbReference type="Gene3D" id="3.30.360.40">
    <property type="entry name" value="YwmB-like"/>
    <property type="match status" value="1"/>
</dbReference>
<keyword evidence="3" id="KW-1185">Reference proteome</keyword>
<sequence>MYALILSGKNGTKRGRNMYKKWRKAVIIPIAAVTLGFIYFLLGNTTTNAAKQGIDLWRMAEAVQHDNGKVIEWSLHTRETLNIENAGQFRAKMEKLQETFPQWDWKQDEKKDRFAAVGTSVSANSNFHEKIQLLSTLKNGQRFSYILYEVSGQNWSKEEAQLIKEKFPKQLALIYKEKPVIFSCIKGEFNDKIDHVLSKYASDMLKEFHAEEKESLKEKDFYSVSAYSPDFTQAVPLRNTEMNVQIGLRKSGMGAKTTIVIGTPILTIEY</sequence>